<keyword evidence="4" id="KW-1185">Reference proteome</keyword>
<organism evidence="2 4">
    <name type="scientific">Trifolium medium</name>
    <dbReference type="NCBI Taxonomy" id="97028"/>
    <lineage>
        <taxon>Eukaryota</taxon>
        <taxon>Viridiplantae</taxon>
        <taxon>Streptophyta</taxon>
        <taxon>Embryophyta</taxon>
        <taxon>Tracheophyta</taxon>
        <taxon>Spermatophyta</taxon>
        <taxon>Magnoliopsida</taxon>
        <taxon>eudicotyledons</taxon>
        <taxon>Gunneridae</taxon>
        <taxon>Pentapetalae</taxon>
        <taxon>rosids</taxon>
        <taxon>fabids</taxon>
        <taxon>Fabales</taxon>
        <taxon>Fabaceae</taxon>
        <taxon>Papilionoideae</taxon>
        <taxon>50 kb inversion clade</taxon>
        <taxon>NPAAA clade</taxon>
        <taxon>Hologalegina</taxon>
        <taxon>IRL clade</taxon>
        <taxon>Trifolieae</taxon>
        <taxon>Trifolium</taxon>
    </lineage>
</organism>
<gene>
    <name evidence="2" type="ORF">A2U01_0004495</name>
    <name evidence="3" type="ORF">A2U01_0009922</name>
</gene>
<dbReference type="EMBL" id="LXQA010015305">
    <property type="protein sequence ID" value="MCH89029.1"/>
    <property type="molecule type" value="Genomic_DNA"/>
</dbReference>
<feature type="non-terminal residue" evidence="2">
    <location>
        <position position="165"/>
    </location>
</feature>
<feature type="region of interest" description="Disordered" evidence="1">
    <location>
        <begin position="139"/>
        <end position="165"/>
    </location>
</feature>
<proteinExistence type="predicted"/>
<reference evidence="2 4" key="1">
    <citation type="journal article" date="2018" name="Front. Plant Sci.">
        <title>Red Clover (Trifolium pratense) and Zigzag Clover (T. medium) - A Picture of Genomic Similarities and Differences.</title>
        <authorList>
            <person name="Dluhosova J."/>
            <person name="Istvanek J."/>
            <person name="Nedelnik J."/>
            <person name="Repkova J."/>
        </authorList>
    </citation>
    <scope>NUCLEOTIDE SEQUENCE [LARGE SCALE GENOMIC DNA]</scope>
    <source>
        <strain evidence="2">10/8</strain>
        <strain evidence="4">cv. 10/8</strain>
        <tissue evidence="2">Leaf</tissue>
    </source>
</reference>
<evidence type="ECO:0000313" key="2">
    <source>
        <dbReference type="EMBL" id="MCH83669.1"/>
    </source>
</evidence>
<comment type="caution">
    <text evidence="2">The sequence shown here is derived from an EMBL/GenBank/DDBJ whole genome shotgun (WGS) entry which is preliminary data.</text>
</comment>
<sequence>MDQWSDDLERLFRKAYKAHGENFKEIVADRRFKNLIVDKDAFDLKVKDHKRLIDATIKEAKAINKDRKGVAFPRWKVEGAEYYLELAIFVHDRDCKAILADENFKLLKNFPHAALNSKWSRIQTERAIAKRIEQARAGVGTSSGNAAAHTKAGERKSTRKAIPVK</sequence>
<protein>
    <submittedName>
        <fullName evidence="2">Uncharacterized protein</fullName>
    </submittedName>
</protein>
<evidence type="ECO:0000313" key="3">
    <source>
        <dbReference type="EMBL" id="MCH89029.1"/>
    </source>
</evidence>
<accession>A0A392M8Y0</accession>
<evidence type="ECO:0000313" key="4">
    <source>
        <dbReference type="Proteomes" id="UP000265520"/>
    </source>
</evidence>
<dbReference type="Proteomes" id="UP000265520">
    <property type="component" value="Unassembled WGS sequence"/>
</dbReference>
<name>A0A392M8Y0_9FABA</name>
<dbReference type="EMBL" id="LXQA010005569">
    <property type="protein sequence ID" value="MCH83669.1"/>
    <property type="molecule type" value="Genomic_DNA"/>
</dbReference>
<evidence type="ECO:0000256" key="1">
    <source>
        <dbReference type="SAM" id="MobiDB-lite"/>
    </source>
</evidence>
<dbReference type="AlphaFoldDB" id="A0A392M8Y0"/>